<feature type="transmembrane region" description="Helical" evidence="6">
    <location>
        <begin position="33"/>
        <end position="52"/>
    </location>
</feature>
<protein>
    <submittedName>
        <fullName evidence="7">Uncharacterized protein</fullName>
    </submittedName>
</protein>
<sequence>MDIELQERAGGRRLKRRPEDSSEFLLGFPHRRALIALALFFPTGIFALFYSIKESQHISEGSVEEAQKAAERAEKFIIISNRTGVAVLFTLALSLIAAVVFLICNSIGEAHVGDRF</sequence>
<evidence type="ECO:0000256" key="2">
    <source>
        <dbReference type="ARBA" id="ARBA00006843"/>
    </source>
</evidence>
<proteinExistence type="inferred from homology"/>
<gene>
    <name evidence="7" type="ORF">GBAR_LOCUS28056</name>
</gene>
<keyword evidence="4 6" id="KW-1133">Transmembrane helix</keyword>
<dbReference type="GO" id="GO:0016020">
    <property type="term" value="C:membrane"/>
    <property type="evidence" value="ECO:0007669"/>
    <property type="project" value="UniProtKB-SubCell"/>
</dbReference>
<keyword evidence="5 6" id="KW-0472">Membrane</keyword>
<comment type="subcellular location">
    <subcellularLocation>
        <location evidence="1">Membrane</location>
    </subcellularLocation>
</comment>
<evidence type="ECO:0000256" key="3">
    <source>
        <dbReference type="ARBA" id="ARBA00022692"/>
    </source>
</evidence>
<comment type="caution">
    <text evidence="7">The sequence shown here is derived from an EMBL/GenBank/DDBJ whole genome shotgun (WGS) entry which is preliminary data.</text>
</comment>
<dbReference type="Proteomes" id="UP001174909">
    <property type="component" value="Unassembled WGS sequence"/>
</dbReference>
<reference evidence="7" key="1">
    <citation type="submission" date="2023-03" db="EMBL/GenBank/DDBJ databases">
        <authorList>
            <person name="Steffen K."/>
            <person name="Cardenas P."/>
        </authorList>
    </citation>
    <scope>NUCLEOTIDE SEQUENCE</scope>
</reference>
<name>A0AA35TNF4_GEOBA</name>
<evidence type="ECO:0000313" key="8">
    <source>
        <dbReference type="Proteomes" id="UP001174909"/>
    </source>
</evidence>
<accession>A0AA35TNF4</accession>
<dbReference type="EMBL" id="CASHTH010003912">
    <property type="protein sequence ID" value="CAI8051224.1"/>
    <property type="molecule type" value="Genomic_DNA"/>
</dbReference>
<organism evidence="7 8">
    <name type="scientific">Geodia barretti</name>
    <name type="common">Barrett's horny sponge</name>
    <dbReference type="NCBI Taxonomy" id="519541"/>
    <lineage>
        <taxon>Eukaryota</taxon>
        <taxon>Metazoa</taxon>
        <taxon>Porifera</taxon>
        <taxon>Demospongiae</taxon>
        <taxon>Heteroscleromorpha</taxon>
        <taxon>Tetractinellida</taxon>
        <taxon>Astrophorina</taxon>
        <taxon>Geodiidae</taxon>
        <taxon>Geodia</taxon>
    </lineage>
</organism>
<feature type="transmembrane region" description="Helical" evidence="6">
    <location>
        <begin position="85"/>
        <end position="108"/>
    </location>
</feature>
<dbReference type="InterPro" id="IPR007593">
    <property type="entry name" value="CD225/Dispanin_fam"/>
</dbReference>
<keyword evidence="3 6" id="KW-0812">Transmembrane</keyword>
<dbReference type="AlphaFoldDB" id="A0AA35TNF4"/>
<dbReference type="Pfam" id="PF04505">
    <property type="entry name" value="CD225"/>
    <property type="match status" value="1"/>
</dbReference>
<evidence type="ECO:0000256" key="4">
    <source>
        <dbReference type="ARBA" id="ARBA00022989"/>
    </source>
</evidence>
<evidence type="ECO:0000313" key="7">
    <source>
        <dbReference type="EMBL" id="CAI8051224.1"/>
    </source>
</evidence>
<evidence type="ECO:0000256" key="1">
    <source>
        <dbReference type="ARBA" id="ARBA00004370"/>
    </source>
</evidence>
<evidence type="ECO:0000256" key="6">
    <source>
        <dbReference type="SAM" id="Phobius"/>
    </source>
</evidence>
<evidence type="ECO:0000256" key="5">
    <source>
        <dbReference type="ARBA" id="ARBA00023136"/>
    </source>
</evidence>
<keyword evidence="8" id="KW-1185">Reference proteome</keyword>
<comment type="similarity">
    <text evidence="2">Belongs to the CD225/Dispanin family.</text>
</comment>